<evidence type="ECO:0000256" key="4">
    <source>
        <dbReference type="ARBA" id="ARBA00022857"/>
    </source>
</evidence>
<protein>
    <recommendedName>
        <fullName evidence="7">Putative NAD(P)H nitroreductase</fullName>
        <ecNumber evidence="7">1.-.-.-</ecNumber>
    </recommendedName>
</protein>
<keyword evidence="5 7" id="KW-0560">Oxidoreductase</keyword>
<evidence type="ECO:0000256" key="6">
    <source>
        <dbReference type="ARBA" id="ARBA00023027"/>
    </source>
</evidence>
<evidence type="ECO:0000256" key="2">
    <source>
        <dbReference type="ARBA" id="ARBA00022630"/>
    </source>
</evidence>
<evidence type="ECO:0000313" key="11">
    <source>
        <dbReference type="Proteomes" id="UP000194450"/>
    </source>
</evidence>
<evidence type="ECO:0000256" key="3">
    <source>
        <dbReference type="ARBA" id="ARBA00022643"/>
    </source>
</evidence>
<comment type="similarity">
    <text evidence="1 7">Belongs to the nitroreductase family.</text>
</comment>
<name>A0A1Y6ES17_9GAMM</name>
<dbReference type="Proteomes" id="UP000194450">
    <property type="component" value="Unassembled WGS sequence"/>
</dbReference>
<organism evidence="10 11">
    <name type="scientific">Pseudidiomarina planktonica</name>
    <dbReference type="NCBI Taxonomy" id="1323738"/>
    <lineage>
        <taxon>Bacteria</taxon>
        <taxon>Pseudomonadati</taxon>
        <taxon>Pseudomonadota</taxon>
        <taxon>Gammaproteobacteria</taxon>
        <taxon>Alteromonadales</taxon>
        <taxon>Idiomarinaceae</taxon>
        <taxon>Pseudidiomarina</taxon>
    </lineage>
</organism>
<dbReference type="CDD" id="cd02135">
    <property type="entry name" value="YdjA-like"/>
    <property type="match status" value="1"/>
</dbReference>
<dbReference type="PIRSF" id="PIRSF000232">
    <property type="entry name" value="YdjA"/>
    <property type="match status" value="1"/>
</dbReference>
<dbReference type="SUPFAM" id="SSF55469">
    <property type="entry name" value="FMN-dependent nitroreductase-like"/>
    <property type="match status" value="1"/>
</dbReference>
<keyword evidence="4 7" id="KW-0521">NADP</keyword>
<evidence type="ECO:0000256" key="7">
    <source>
        <dbReference type="PIRNR" id="PIRNR000232"/>
    </source>
</evidence>
<keyword evidence="11" id="KW-1185">Reference proteome</keyword>
<dbReference type="InterPro" id="IPR026021">
    <property type="entry name" value="YdjA-like"/>
</dbReference>
<sequence>MDALELLVTRSSMPRLMEPGPTREQLAIIEAAALRAPDHMQLTPYRFYGYRGDGRQQLSQLFATASKARGDDEVAVNHAAQLPFRAPVLIAAVMQHQPHDKVPWVEQICSTAAAVMAMQQACFAQGLGAIWRTGWLAQDEFVRTELGLAEDDELIGFLYVGTPAVPTPIKPAREASGVFQWFDSTSKGESGAD</sequence>
<keyword evidence="6 7" id="KW-0520">NAD</keyword>
<feature type="binding site" description="in other chain" evidence="8">
    <location>
        <begin position="10"/>
        <end position="12"/>
    </location>
    <ligand>
        <name>FMN</name>
        <dbReference type="ChEBI" id="CHEBI:58210"/>
        <note>ligand shared between dimeric partners</note>
    </ligand>
</feature>
<dbReference type="InterPro" id="IPR052530">
    <property type="entry name" value="NAD(P)H_nitroreductase"/>
</dbReference>
<evidence type="ECO:0000256" key="8">
    <source>
        <dbReference type="PIRSR" id="PIRSR000232-1"/>
    </source>
</evidence>
<comment type="cofactor">
    <cofactor evidence="8">
        <name>FMN</name>
        <dbReference type="ChEBI" id="CHEBI:58210"/>
    </cofactor>
    <text evidence="8">Binds 1 FMN per subunit.</text>
</comment>
<evidence type="ECO:0000256" key="5">
    <source>
        <dbReference type="ARBA" id="ARBA00023002"/>
    </source>
</evidence>
<dbReference type="PANTHER" id="PTHR43821:SF1">
    <property type="entry name" value="NAD(P)H NITROREDUCTASE YDJA-RELATED"/>
    <property type="match status" value="1"/>
</dbReference>
<dbReference type="EMBL" id="FXWH01000001">
    <property type="protein sequence ID" value="SMQ65494.1"/>
    <property type="molecule type" value="Genomic_DNA"/>
</dbReference>
<evidence type="ECO:0000259" key="9">
    <source>
        <dbReference type="Pfam" id="PF00881"/>
    </source>
</evidence>
<dbReference type="GO" id="GO:0016491">
    <property type="term" value="F:oxidoreductase activity"/>
    <property type="evidence" value="ECO:0007669"/>
    <property type="project" value="UniProtKB-UniRule"/>
</dbReference>
<proteinExistence type="inferred from homology"/>
<keyword evidence="2 7" id="KW-0285">Flavoprotein</keyword>
<keyword evidence="3 7" id="KW-0288">FMN</keyword>
<dbReference type="AlphaFoldDB" id="A0A1Y6ES17"/>
<feature type="binding site" description="in other chain" evidence="8">
    <location>
        <begin position="131"/>
        <end position="133"/>
    </location>
    <ligand>
        <name>FMN</name>
        <dbReference type="ChEBI" id="CHEBI:58210"/>
        <note>ligand shared between dimeric partners</note>
    </ligand>
</feature>
<dbReference type="PANTHER" id="PTHR43821">
    <property type="entry name" value="NAD(P)H NITROREDUCTASE YDJA-RELATED"/>
    <property type="match status" value="1"/>
</dbReference>
<dbReference type="EC" id="1.-.-.-" evidence="7"/>
<feature type="binding site" evidence="8">
    <location>
        <position position="35"/>
    </location>
    <ligand>
        <name>FMN</name>
        <dbReference type="ChEBI" id="CHEBI:58210"/>
        <note>ligand shared between dimeric partners</note>
    </ligand>
</feature>
<evidence type="ECO:0000313" key="10">
    <source>
        <dbReference type="EMBL" id="SMQ65494.1"/>
    </source>
</evidence>
<accession>A0A1Y6ES17</accession>
<dbReference type="OrthoDB" id="9804207at2"/>
<feature type="domain" description="Nitroreductase" evidence="9">
    <location>
        <begin position="18"/>
        <end position="161"/>
    </location>
</feature>
<reference evidence="11" key="1">
    <citation type="submission" date="2017-04" db="EMBL/GenBank/DDBJ databases">
        <authorList>
            <person name="Varghese N."/>
            <person name="Submissions S."/>
        </authorList>
    </citation>
    <scope>NUCLEOTIDE SEQUENCE [LARGE SCALE GENOMIC DNA]</scope>
</reference>
<evidence type="ECO:0000256" key="1">
    <source>
        <dbReference type="ARBA" id="ARBA00007118"/>
    </source>
</evidence>
<feature type="binding site" evidence="8">
    <location>
        <position position="39"/>
    </location>
    <ligand>
        <name>FMN</name>
        <dbReference type="ChEBI" id="CHEBI:58210"/>
        <note>ligand shared between dimeric partners</note>
    </ligand>
</feature>
<dbReference type="Pfam" id="PF00881">
    <property type="entry name" value="Nitroreductase"/>
    <property type="match status" value="1"/>
</dbReference>
<gene>
    <name evidence="10" type="ORF">SAMN06297229_1282</name>
</gene>
<dbReference type="InterPro" id="IPR000415">
    <property type="entry name" value="Nitroreductase-like"/>
</dbReference>
<dbReference type="Gene3D" id="3.40.109.10">
    <property type="entry name" value="NADH Oxidase"/>
    <property type="match status" value="1"/>
</dbReference>
<dbReference type="InterPro" id="IPR029479">
    <property type="entry name" value="Nitroreductase"/>
</dbReference>